<gene>
    <name evidence="1" type="ORF">CVT24_011241</name>
</gene>
<proteinExistence type="predicted"/>
<protein>
    <submittedName>
        <fullName evidence="1">Uncharacterized protein</fullName>
    </submittedName>
</protein>
<dbReference type="AlphaFoldDB" id="A0A409YGI4"/>
<dbReference type="InParanoid" id="A0A409YGI4"/>
<accession>A0A409YGI4</accession>
<dbReference type="EMBL" id="NHTK01001190">
    <property type="protein sequence ID" value="PPR02108.1"/>
    <property type="molecule type" value="Genomic_DNA"/>
</dbReference>
<evidence type="ECO:0000313" key="1">
    <source>
        <dbReference type="EMBL" id="PPR02108.1"/>
    </source>
</evidence>
<evidence type="ECO:0000313" key="2">
    <source>
        <dbReference type="Proteomes" id="UP000284842"/>
    </source>
</evidence>
<sequence length="151" mass="16555">MPPAEEYPTGSFEIYYFSVAAQSKKVTLRALGIGKDNNIVVLPVGTKAPKWKVDRFYNGLYSFTIGGLSATYRTTDNHIVVSNPADVGYTWTISHSDATSPSPVGNDAYRVYLNPPAASKAWTLPVKIKEVEDPVLFGKAADAGLFYFKRV</sequence>
<organism evidence="1 2">
    <name type="scientific">Panaeolus cyanescens</name>
    <dbReference type="NCBI Taxonomy" id="181874"/>
    <lineage>
        <taxon>Eukaryota</taxon>
        <taxon>Fungi</taxon>
        <taxon>Dikarya</taxon>
        <taxon>Basidiomycota</taxon>
        <taxon>Agaricomycotina</taxon>
        <taxon>Agaricomycetes</taxon>
        <taxon>Agaricomycetidae</taxon>
        <taxon>Agaricales</taxon>
        <taxon>Agaricineae</taxon>
        <taxon>Galeropsidaceae</taxon>
        <taxon>Panaeolus</taxon>
    </lineage>
</organism>
<keyword evidence="2" id="KW-1185">Reference proteome</keyword>
<comment type="caution">
    <text evidence="1">The sequence shown here is derived from an EMBL/GenBank/DDBJ whole genome shotgun (WGS) entry which is preliminary data.</text>
</comment>
<dbReference type="Proteomes" id="UP000284842">
    <property type="component" value="Unassembled WGS sequence"/>
</dbReference>
<reference evidence="1 2" key="1">
    <citation type="journal article" date="2018" name="Evol. Lett.">
        <title>Horizontal gene cluster transfer increased hallucinogenic mushroom diversity.</title>
        <authorList>
            <person name="Reynolds H.T."/>
            <person name="Vijayakumar V."/>
            <person name="Gluck-Thaler E."/>
            <person name="Korotkin H.B."/>
            <person name="Matheny P.B."/>
            <person name="Slot J.C."/>
        </authorList>
    </citation>
    <scope>NUCLEOTIDE SEQUENCE [LARGE SCALE GENOMIC DNA]</scope>
    <source>
        <strain evidence="1 2">2629</strain>
    </source>
</reference>
<name>A0A409YGI4_9AGAR</name>